<evidence type="ECO:0000313" key="2">
    <source>
        <dbReference type="Proteomes" id="UP000283095"/>
    </source>
</evidence>
<proteinExistence type="predicted"/>
<organism evidence="1 2">
    <name type="scientific">Peribacillus asahii</name>
    <dbReference type="NCBI Taxonomy" id="228899"/>
    <lineage>
        <taxon>Bacteria</taxon>
        <taxon>Bacillati</taxon>
        <taxon>Bacillota</taxon>
        <taxon>Bacilli</taxon>
        <taxon>Bacillales</taxon>
        <taxon>Bacillaceae</taxon>
        <taxon>Peribacillus</taxon>
    </lineage>
</organism>
<sequence length="159" mass="18739">MEQLANHVMSEALNSYFAVNRKIAFLESELKSANEDQKNYISYWLDTYSEAQLNLIEDFMAWDYENYVDFIESNGHLFDEVKEGEFDFHIENLASFQSFELGMTVKENKSNKVYEVVNKYKEYDFIDDVEYNVIVLKGENNKKTGIAENIVLRDFTIMN</sequence>
<protein>
    <submittedName>
        <fullName evidence="1">Uncharacterized protein</fullName>
    </submittedName>
</protein>
<accession>A0A3T0KTW2</accession>
<dbReference type="AlphaFoldDB" id="A0A3T0KTW2"/>
<dbReference type="RefSeq" id="WP_127760807.1">
    <property type="nucleotide sequence ID" value="NZ_CP026095.1"/>
</dbReference>
<dbReference type="KEGG" id="pasa:BAOM_3076"/>
<gene>
    <name evidence="1" type="ORF">BAOM_3076</name>
</gene>
<dbReference type="EMBL" id="CP026095">
    <property type="protein sequence ID" value="AZV43685.1"/>
    <property type="molecule type" value="Genomic_DNA"/>
</dbReference>
<evidence type="ECO:0000313" key="1">
    <source>
        <dbReference type="EMBL" id="AZV43685.1"/>
    </source>
</evidence>
<reference evidence="1 2" key="1">
    <citation type="submission" date="2018-01" db="EMBL/GenBank/DDBJ databases">
        <title>Bacillus asahii Genome sequencing and assembly.</title>
        <authorList>
            <person name="Jiang H."/>
            <person name="Feng Y."/>
            <person name="Zhao F."/>
            <person name="Lin X."/>
        </authorList>
    </citation>
    <scope>NUCLEOTIDE SEQUENCE [LARGE SCALE GENOMIC DNA]</scope>
    <source>
        <strain evidence="1 2">OM18</strain>
    </source>
</reference>
<name>A0A3T0KTW2_9BACI</name>
<dbReference type="Proteomes" id="UP000283095">
    <property type="component" value="Chromosome"/>
</dbReference>